<dbReference type="InterPro" id="IPR043519">
    <property type="entry name" value="NT_sf"/>
</dbReference>
<dbReference type="EMBL" id="JACXLC010000001">
    <property type="protein sequence ID" value="MBD2841350.1"/>
    <property type="molecule type" value="Genomic_DNA"/>
</dbReference>
<evidence type="ECO:0008006" key="3">
    <source>
        <dbReference type="Google" id="ProtNLM"/>
    </source>
</evidence>
<evidence type="ECO:0000313" key="1">
    <source>
        <dbReference type="EMBL" id="MBD2841350.1"/>
    </source>
</evidence>
<gene>
    <name evidence="1" type="ORF">IB285_03655</name>
</gene>
<dbReference type="Proteomes" id="UP000635384">
    <property type="component" value="Unassembled WGS sequence"/>
</dbReference>
<keyword evidence="2" id="KW-1185">Reference proteome</keyword>
<accession>A0ABR8KPH4</accession>
<dbReference type="Gene3D" id="3.30.460.40">
    <property type="match status" value="1"/>
</dbReference>
<dbReference type="RefSeq" id="WP_190786898.1">
    <property type="nucleotide sequence ID" value="NZ_JACXLC010000001.1"/>
</dbReference>
<protein>
    <recommendedName>
        <fullName evidence="3">Nucleotidyltransferase family protein</fullName>
    </recommendedName>
</protein>
<dbReference type="SUPFAM" id="SSF81301">
    <property type="entry name" value="Nucleotidyltransferase"/>
    <property type="match status" value="1"/>
</dbReference>
<organism evidence="1 2">
    <name type="scientific">Erythrobacter rubeus</name>
    <dbReference type="NCBI Taxonomy" id="2760803"/>
    <lineage>
        <taxon>Bacteria</taxon>
        <taxon>Pseudomonadati</taxon>
        <taxon>Pseudomonadota</taxon>
        <taxon>Alphaproteobacteria</taxon>
        <taxon>Sphingomonadales</taxon>
        <taxon>Erythrobacteraceae</taxon>
        <taxon>Erythrobacter/Porphyrobacter group</taxon>
        <taxon>Erythrobacter</taxon>
    </lineage>
</organism>
<proteinExistence type="predicted"/>
<evidence type="ECO:0000313" key="2">
    <source>
        <dbReference type="Proteomes" id="UP000635384"/>
    </source>
</evidence>
<comment type="caution">
    <text evidence="1">The sequence shown here is derived from an EMBL/GenBank/DDBJ whole genome shotgun (WGS) entry which is preliminary data.</text>
</comment>
<reference evidence="1 2" key="1">
    <citation type="submission" date="2020-09" db="EMBL/GenBank/DDBJ databases">
        <authorList>
            <person name="Yoon J.-W."/>
        </authorList>
    </citation>
    <scope>NUCLEOTIDE SEQUENCE [LARGE SCALE GENOMIC DNA]</scope>
    <source>
        <strain evidence="1 2">KMU-140</strain>
    </source>
</reference>
<sequence>MIEPALRSALRDVAGAMAQAEQHWWIIGSAAVALHGADPGTIADVDVLLAKSDLTKLARELQLSGAPDARKARFRSSGFGIWTQPALPVEFMADLELRRGGDWISISLQTRQEMTLCQQRLFVPEKHELIAILRRFGREKDLARAAALGG</sequence>
<name>A0ABR8KPH4_9SPHN</name>